<gene>
    <name evidence="3" type="ORF">H9784_08745</name>
</gene>
<evidence type="ECO:0000256" key="2">
    <source>
        <dbReference type="SAM" id="Phobius"/>
    </source>
</evidence>
<reference evidence="3" key="2">
    <citation type="submission" date="2021-04" db="EMBL/GenBank/DDBJ databases">
        <authorList>
            <person name="Gilroy R."/>
        </authorList>
    </citation>
    <scope>NUCLEOTIDE SEQUENCE</scope>
    <source>
        <strain evidence="3">5032</strain>
    </source>
</reference>
<dbReference type="EMBL" id="DWZD01000047">
    <property type="protein sequence ID" value="HJA79633.1"/>
    <property type="molecule type" value="Genomic_DNA"/>
</dbReference>
<dbReference type="Proteomes" id="UP000823821">
    <property type="component" value="Unassembled WGS sequence"/>
</dbReference>
<evidence type="ECO:0000313" key="4">
    <source>
        <dbReference type="Proteomes" id="UP000823821"/>
    </source>
</evidence>
<feature type="transmembrane region" description="Helical" evidence="2">
    <location>
        <begin position="158"/>
        <end position="180"/>
    </location>
</feature>
<keyword evidence="2" id="KW-0472">Membrane</keyword>
<feature type="transmembrane region" description="Helical" evidence="2">
    <location>
        <begin position="31"/>
        <end position="52"/>
    </location>
</feature>
<accession>A0A9D2KR32</accession>
<protein>
    <submittedName>
        <fullName evidence="3">Uncharacterized protein</fullName>
    </submittedName>
</protein>
<feature type="transmembrane region" description="Helical" evidence="2">
    <location>
        <begin position="201"/>
        <end position="222"/>
    </location>
</feature>
<dbReference type="AlphaFoldDB" id="A0A9D2KR32"/>
<proteinExistence type="predicted"/>
<sequence>MTDRHADSPSTGNPPAAGHDTEGVSRLLTAAYALVLCDGLLLLGGLVLHLSVTRNPLLPAALRIPDDMAARMADLFARHALGSSCLVLAAALALTLAALWQARRRERPRQEAQARFLRLTLLISPAAPLLNLVRPEMPNASDRIWEALFQLHLYAGDLLIRVMQCLLALLVFERILWGGFNLLTRRPLTDFRKFRQTVERALFWLIMLPVLLIAGSCMLLCIP</sequence>
<keyword evidence="2" id="KW-0812">Transmembrane</keyword>
<comment type="caution">
    <text evidence="3">The sequence shown here is derived from an EMBL/GenBank/DDBJ whole genome shotgun (WGS) entry which is preliminary data.</text>
</comment>
<organism evidence="3 4">
    <name type="scientific">Candidatus Desulfovibrio intestinavium</name>
    <dbReference type="NCBI Taxonomy" id="2838534"/>
    <lineage>
        <taxon>Bacteria</taxon>
        <taxon>Pseudomonadati</taxon>
        <taxon>Thermodesulfobacteriota</taxon>
        <taxon>Desulfovibrionia</taxon>
        <taxon>Desulfovibrionales</taxon>
        <taxon>Desulfovibrionaceae</taxon>
        <taxon>Desulfovibrio</taxon>
    </lineage>
</organism>
<keyword evidence="2" id="KW-1133">Transmembrane helix</keyword>
<feature type="transmembrane region" description="Helical" evidence="2">
    <location>
        <begin position="116"/>
        <end position="133"/>
    </location>
</feature>
<evidence type="ECO:0000256" key="1">
    <source>
        <dbReference type="SAM" id="MobiDB-lite"/>
    </source>
</evidence>
<evidence type="ECO:0000313" key="3">
    <source>
        <dbReference type="EMBL" id="HJA79633.1"/>
    </source>
</evidence>
<reference evidence="3" key="1">
    <citation type="journal article" date="2021" name="PeerJ">
        <title>Extensive microbial diversity within the chicken gut microbiome revealed by metagenomics and culture.</title>
        <authorList>
            <person name="Gilroy R."/>
            <person name="Ravi A."/>
            <person name="Getino M."/>
            <person name="Pursley I."/>
            <person name="Horton D.L."/>
            <person name="Alikhan N.F."/>
            <person name="Baker D."/>
            <person name="Gharbi K."/>
            <person name="Hall N."/>
            <person name="Watson M."/>
            <person name="Adriaenssens E.M."/>
            <person name="Foster-Nyarko E."/>
            <person name="Jarju S."/>
            <person name="Secka A."/>
            <person name="Antonio M."/>
            <person name="Oren A."/>
            <person name="Chaudhuri R.R."/>
            <person name="La Ragione R."/>
            <person name="Hildebrand F."/>
            <person name="Pallen M.J."/>
        </authorList>
    </citation>
    <scope>NUCLEOTIDE SEQUENCE</scope>
    <source>
        <strain evidence="3">5032</strain>
    </source>
</reference>
<name>A0A9D2KR32_9BACT</name>
<feature type="transmembrane region" description="Helical" evidence="2">
    <location>
        <begin position="80"/>
        <end position="100"/>
    </location>
</feature>
<feature type="region of interest" description="Disordered" evidence="1">
    <location>
        <begin position="1"/>
        <end position="20"/>
    </location>
</feature>